<keyword evidence="2" id="KW-1185">Reference proteome</keyword>
<proteinExistence type="predicted"/>
<dbReference type="SUPFAM" id="SSF52777">
    <property type="entry name" value="CoA-dependent acyltransferases"/>
    <property type="match status" value="1"/>
</dbReference>
<accession>A0AA90ND74</accession>
<dbReference type="EMBL" id="JAUTIX010000001">
    <property type="protein sequence ID" value="MDP0396404.1"/>
    <property type="molecule type" value="Genomic_DNA"/>
</dbReference>
<protein>
    <recommendedName>
        <fullName evidence="3">Diacylglycerol O-acyltransferase</fullName>
    </recommendedName>
</protein>
<evidence type="ECO:0000313" key="2">
    <source>
        <dbReference type="Proteomes" id="UP001178281"/>
    </source>
</evidence>
<evidence type="ECO:0008006" key="3">
    <source>
        <dbReference type="Google" id="ProtNLM"/>
    </source>
</evidence>
<dbReference type="AlphaFoldDB" id="A0AA90ND74"/>
<dbReference type="RefSeq" id="WP_305109966.1">
    <property type="nucleotide sequence ID" value="NZ_JAUTIX010000001.1"/>
</dbReference>
<dbReference type="InterPro" id="IPR023213">
    <property type="entry name" value="CAT-like_dom_sf"/>
</dbReference>
<comment type="caution">
    <text evidence="1">The sequence shown here is derived from an EMBL/GenBank/DDBJ whole genome shotgun (WGS) entry which is preliminary data.</text>
</comment>
<dbReference type="Proteomes" id="UP001178281">
    <property type="component" value="Unassembled WGS sequence"/>
</dbReference>
<sequence>MTDDSADLLAFVDQGAAAGTRATGRNSLIQIVWVYDHGVNLEGLEEFRRSLTRGLLGRRVTASPLPFGRDRWVASTAAAQISVAAQPRPREEIDAWVDRRAAVPIDPWSGPGWHLGVLPLTDGGSAVTLVVSHVLADGVGAATAAAEAALGAARELPYPREAPPLWRSIPRDAALTARQIPAAIRAAAAASRLAKGRLAPTGTAKPHPVGPDRWTVAHLDRALLAERAEALGGTETTLLFGVTAAIASTLGWVQPADGAAVLGLSVNRRTDGDLRGNAIVDAELTVDPAAGPEGIAALRGTVKRLLAGLGDGGRFDVFGPLITLLPRRTLAALIDAPPDPARPVTTCAGVGALPAPVRSPDGTPADRAWFRLAWSDLPGRETGPRPPYLYVGWTGTDDEMSVFAATNLATAEDLPGVVDDAVAKLVHRSPV</sequence>
<dbReference type="Gene3D" id="3.30.559.10">
    <property type="entry name" value="Chloramphenicol acetyltransferase-like domain"/>
    <property type="match status" value="1"/>
</dbReference>
<reference evidence="1" key="1">
    <citation type="submission" date="2023-08" db="EMBL/GenBank/DDBJ databases">
        <title>The draft genome of Tsukamurella strandjordii strain 050030.</title>
        <authorList>
            <person name="Zhao F."/>
            <person name="Feng Y."/>
            <person name="Zong Z."/>
        </authorList>
    </citation>
    <scope>NUCLEOTIDE SEQUENCE</scope>
    <source>
        <strain evidence="1">050030</strain>
    </source>
</reference>
<evidence type="ECO:0000313" key="1">
    <source>
        <dbReference type="EMBL" id="MDP0396404.1"/>
    </source>
</evidence>
<name>A0AA90ND74_9ACTN</name>
<organism evidence="1 2">
    <name type="scientific">Tsukamurella strandjordii</name>
    <dbReference type="NCBI Taxonomy" id="147577"/>
    <lineage>
        <taxon>Bacteria</taxon>
        <taxon>Bacillati</taxon>
        <taxon>Actinomycetota</taxon>
        <taxon>Actinomycetes</taxon>
        <taxon>Mycobacteriales</taxon>
        <taxon>Tsukamurellaceae</taxon>
        <taxon>Tsukamurella</taxon>
    </lineage>
</organism>
<gene>
    <name evidence="1" type="ORF">Q7X28_00560</name>
</gene>